<proteinExistence type="predicted"/>
<feature type="transmembrane region" description="Helical" evidence="1">
    <location>
        <begin position="38"/>
        <end position="61"/>
    </location>
</feature>
<dbReference type="AlphaFoldDB" id="A0A840BPR2"/>
<comment type="caution">
    <text evidence="2">The sequence shown here is derived from an EMBL/GenBank/DDBJ whole genome shotgun (WGS) entry which is preliminary data.</text>
</comment>
<evidence type="ECO:0000313" key="2">
    <source>
        <dbReference type="EMBL" id="MBB4014990.1"/>
    </source>
</evidence>
<keyword evidence="1" id="KW-0472">Membrane</keyword>
<evidence type="ECO:0000256" key="1">
    <source>
        <dbReference type="SAM" id="Phobius"/>
    </source>
</evidence>
<evidence type="ECO:0000313" key="3">
    <source>
        <dbReference type="Proteomes" id="UP000561045"/>
    </source>
</evidence>
<gene>
    <name evidence="2" type="ORF">GGR36_004358</name>
</gene>
<keyword evidence="3" id="KW-1185">Reference proteome</keyword>
<sequence length="141" mass="15318">MQESNLFQPPKSNVEQAVPKRKWRELFPHEKAGRIIRLMAILCLVSVVGITGLSASTVLPIVANRHIAPLGLFFIVPAVMAAFVAGQFLLSSAVMRHESWARAVGIVVGVMFLVGFPIGTLAGVYVIWQLVFGWSECDASA</sequence>
<name>A0A840BPR2_9RHOO</name>
<protein>
    <submittedName>
        <fullName evidence="2">Uncharacterized protein</fullName>
    </submittedName>
</protein>
<keyword evidence="1" id="KW-0812">Transmembrane</keyword>
<dbReference type="Proteomes" id="UP000561045">
    <property type="component" value="Unassembled WGS sequence"/>
</dbReference>
<dbReference type="RefSeq" id="WP_183638652.1">
    <property type="nucleotide sequence ID" value="NZ_BAABLE010000010.1"/>
</dbReference>
<organism evidence="2 3">
    <name type="scientific">Niveibacterium umoris</name>
    <dbReference type="NCBI Taxonomy" id="1193620"/>
    <lineage>
        <taxon>Bacteria</taxon>
        <taxon>Pseudomonadati</taxon>
        <taxon>Pseudomonadota</taxon>
        <taxon>Betaproteobacteria</taxon>
        <taxon>Rhodocyclales</taxon>
        <taxon>Rhodocyclaceae</taxon>
        <taxon>Niveibacterium</taxon>
    </lineage>
</organism>
<feature type="transmembrane region" description="Helical" evidence="1">
    <location>
        <begin position="67"/>
        <end position="91"/>
    </location>
</feature>
<feature type="transmembrane region" description="Helical" evidence="1">
    <location>
        <begin position="103"/>
        <end position="128"/>
    </location>
</feature>
<reference evidence="2 3" key="1">
    <citation type="submission" date="2020-08" db="EMBL/GenBank/DDBJ databases">
        <title>Genomic Encyclopedia of Type Strains, Phase IV (KMG-IV): sequencing the most valuable type-strain genomes for metagenomic binning, comparative biology and taxonomic classification.</title>
        <authorList>
            <person name="Goeker M."/>
        </authorList>
    </citation>
    <scope>NUCLEOTIDE SEQUENCE [LARGE SCALE GENOMIC DNA]</scope>
    <source>
        <strain evidence="2 3">DSM 106739</strain>
    </source>
</reference>
<dbReference type="EMBL" id="JACIET010000014">
    <property type="protein sequence ID" value="MBB4014990.1"/>
    <property type="molecule type" value="Genomic_DNA"/>
</dbReference>
<keyword evidence="1" id="KW-1133">Transmembrane helix</keyword>
<accession>A0A840BPR2</accession>